<dbReference type="InterPro" id="IPR028939">
    <property type="entry name" value="P5C_Rdtase_cat_N"/>
</dbReference>
<dbReference type="InterPro" id="IPR036291">
    <property type="entry name" value="NAD(P)-bd_dom_sf"/>
</dbReference>
<protein>
    <submittedName>
        <fullName evidence="3">Dinucleotide-binding enzyme</fullName>
    </submittedName>
</protein>
<sequence>MTYAIIGSGAIGSAIATQFARAGLDVQVANSRGPASLQELASKLGHRIKPTVLEQALRADVVFLAVPFASAPAALAGTGNWQDRILVDATNAVESPSFRPIDLAGRLSSQVIGEFAPGARIVKAFNTLPAAILASDPRKQGGRRTLFLSGDHTDANIKIAALIEALGFSAIDLGPIDQGGRLQHFGRPLMVHNLIKY</sequence>
<dbReference type="Pfam" id="PF03807">
    <property type="entry name" value="F420_oxidored"/>
    <property type="match status" value="1"/>
</dbReference>
<dbReference type="EMBL" id="JAVDVY010000002">
    <property type="protein sequence ID" value="MDR7135050.1"/>
    <property type="molecule type" value="Genomic_DNA"/>
</dbReference>
<reference evidence="3 4" key="1">
    <citation type="submission" date="2023-07" db="EMBL/GenBank/DDBJ databases">
        <title>Sorghum-associated microbial communities from plants grown in Nebraska, USA.</title>
        <authorList>
            <person name="Schachtman D."/>
        </authorList>
    </citation>
    <scope>NUCLEOTIDE SEQUENCE [LARGE SCALE GENOMIC DNA]</scope>
    <source>
        <strain evidence="3 4">BE198</strain>
    </source>
</reference>
<dbReference type="Gene3D" id="3.40.50.720">
    <property type="entry name" value="NAD(P)-binding Rossmann-like Domain"/>
    <property type="match status" value="1"/>
</dbReference>
<evidence type="ECO:0000259" key="2">
    <source>
        <dbReference type="Pfam" id="PF03807"/>
    </source>
</evidence>
<evidence type="ECO:0000256" key="1">
    <source>
        <dbReference type="ARBA" id="ARBA00023002"/>
    </source>
</evidence>
<dbReference type="PANTHER" id="PTHR14239">
    <property type="entry name" value="DUDULIN-RELATED"/>
    <property type="match status" value="1"/>
</dbReference>
<organism evidence="3 4">
    <name type="scientific">Lysobacter niastensis</name>
    <dbReference type="NCBI Taxonomy" id="380629"/>
    <lineage>
        <taxon>Bacteria</taxon>
        <taxon>Pseudomonadati</taxon>
        <taxon>Pseudomonadota</taxon>
        <taxon>Gammaproteobacteria</taxon>
        <taxon>Lysobacterales</taxon>
        <taxon>Lysobacteraceae</taxon>
        <taxon>Lysobacter</taxon>
    </lineage>
</organism>
<dbReference type="SUPFAM" id="SSF51735">
    <property type="entry name" value="NAD(P)-binding Rossmann-fold domains"/>
    <property type="match status" value="1"/>
</dbReference>
<dbReference type="RefSeq" id="WP_310062369.1">
    <property type="nucleotide sequence ID" value="NZ_JAVDVY010000002.1"/>
</dbReference>
<accession>A0ABU1WBR5</accession>
<dbReference type="Proteomes" id="UP001251524">
    <property type="component" value="Unassembled WGS sequence"/>
</dbReference>
<comment type="caution">
    <text evidence="3">The sequence shown here is derived from an EMBL/GenBank/DDBJ whole genome shotgun (WGS) entry which is preliminary data.</text>
</comment>
<keyword evidence="1" id="KW-0560">Oxidoreductase</keyword>
<proteinExistence type="predicted"/>
<evidence type="ECO:0000313" key="3">
    <source>
        <dbReference type="EMBL" id="MDR7135050.1"/>
    </source>
</evidence>
<name>A0ABU1WBR5_9GAMM</name>
<evidence type="ECO:0000313" key="4">
    <source>
        <dbReference type="Proteomes" id="UP001251524"/>
    </source>
</evidence>
<feature type="domain" description="Pyrroline-5-carboxylate reductase catalytic N-terminal" evidence="2">
    <location>
        <begin position="3"/>
        <end position="91"/>
    </location>
</feature>
<keyword evidence="4" id="KW-1185">Reference proteome</keyword>
<dbReference type="InterPro" id="IPR051267">
    <property type="entry name" value="STEAP_metalloreductase"/>
</dbReference>
<gene>
    <name evidence="3" type="ORF">J2X06_002259</name>
</gene>